<evidence type="ECO:0000259" key="5">
    <source>
        <dbReference type="PROSITE" id="PS51194"/>
    </source>
</evidence>
<dbReference type="GO" id="GO:0006270">
    <property type="term" value="P:DNA replication initiation"/>
    <property type="evidence" value="ECO:0007669"/>
    <property type="project" value="TreeGrafter"/>
</dbReference>
<dbReference type="InterPro" id="IPR006935">
    <property type="entry name" value="Helicase/UvrB_N"/>
</dbReference>
<dbReference type="Gene3D" id="3.40.50.300">
    <property type="entry name" value="P-loop containing nucleotide triphosphate hydrolases"/>
    <property type="match status" value="2"/>
</dbReference>
<dbReference type="GO" id="GO:0005524">
    <property type="term" value="F:ATP binding"/>
    <property type="evidence" value="ECO:0007669"/>
    <property type="project" value="UniProtKB-KW"/>
</dbReference>
<proteinExistence type="predicted"/>
<evidence type="ECO:0000256" key="1">
    <source>
        <dbReference type="ARBA" id="ARBA00022741"/>
    </source>
</evidence>
<dbReference type="AlphaFoldDB" id="A0A1I0BR16"/>
<dbReference type="GO" id="GO:0016787">
    <property type="term" value="F:hydrolase activity"/>
    <property type="evidence" value="ECO:0007669"/>
    <property type="project" value="InterPro"/>
</dbReference>
<dbReference type="STRING" id="930131.SAMN05216389_105138"/>
<dbReference type="PANTHER" id="PTHR30580:SF1">
    <property type="entry name" value="COMF OPERON PROTEIN 1"/>
    <property type="match status" value="1"/>
</dbReference>
<dbReference type="EMBL" id="FOHE01000005">
    <property type="protein sequence ID" value="SET09342.1"/>
    <property type="molecule type" value="Genomic_DNA"/>
</dbReference>
<dbReference type="Pfam" id="PF04851">
    <property type="entry name" value="ResIII"/>
    <property type="match status" value="1"/>
</dbReference>
<organism evidence="6 7">
    <name type="scientific">Oceanobacillus limi</name>
    <dbReference type="NCBI Taxonomy" id="930131"/>
    <lineage>
        <taxon>Bacteria</taxon>
        <taxon>Bacillati</taxon>
        <taxon>Bacillota</taxon>
        <taxon>Bacilli</taxon>
        <taxon>Bacillales</taxon>
        <taxon>Bacillaceae</taxon>
        <taxon>Oceanobacillus</taxon>
    </lineage>
</organism>
<keyword evidence="1" id="KW-0547">Nucleotide-binding</keyword>
<dbReference type="InterPro" id="IPR027417">
    <property type="entry name" value="P-loop_NTPase"/>
</dbReference>
<feature type="domain" description="Helicase ATP-binding" evidence="4">
    <location>
        <begin position="135"/>
        <end position="287"/>
    </location>
</feature>
<dbReference type="GO" id="GO:0003677">
    <property type="term" value="F:DNA binding"/>
    <property type="evidence" value="ECO:0007669"/>
    <property type="project" value="UniProtKB-KW"/>
</dbReference>
<dbReference type="InterPro" id="IPR014001">
    <property type="entry name" value="Helicase_ATP-bd"/>
</dbReference>
<dbReference type="PANTHER" id="PTHR30580">
    <property type="entry name" value="PRIMOSOMAL PROTEIN N"/>
    <property type="match status" value="1"/>
</dbReference>
<dbReference type="SUPFAM" id="SSF52540">
    <property type="entry name" value="P-loop containing nucleoside triphosphate hydrolases"/>
    <property type="match status" value="1"/>
</dbReference>
<keyword evidence="7" id="KW-1185">Reference proteome</keyword>
<dbReference type="GO" id="GO:0006310">
    <property type="term" value="P:DNA recombination"/>
    <property type="evidence" value="ECO:0007669"/>
    <property type="project" value="TreeGrafter"/>
</dbReference>
<keyword evidence="3" id="KW-0238">DNA-binding</keyword>
<dbReference type="SMART" id="SM00490">
    <property type="entry name" value="HELICc"/>
    <property type="match status" value="1"/>
</dbReference>
<dbReference type="SMART" id="SM00487">
    <property type="entry name" value="DEXDc"/>
    <property type="match status" value="1"/>
</dbReference>
<dbReference type="GO" id="GO:0043138">
    <property type="term" value="F:3'-5' DNA helicase activity"/>
    <property type="evidence" value="ECO:0007669"/>
    <property type="project" value="TreeGrafter"/>
</dbReference>
<evidence type="ECO:0000259" key="4">
    <source>
        <dbReference type="PROSITE" id="PS51192"/>
    </source>
</evidence>
<dbReference type="OrthoDB" id="2077914at2"/>
<evidence type="ECO:0000256" key="3">
    <source>
        <dbReference type="ARBA" id="ARBA00023125"/>
    </source>
</evidence>
<dbReference type="Proteomes" id="UP000198618">
    <property type="component" value="Unassembled WGS sequence"/>
</dbReference>
<reference evidence="6 7" key="1">
    <citation type="submission" date="2016-10" db="EMBL/GenBank/DDBJ databases">
        <authorList>
            <person name="de Groot N.N."/>
        </authorList>
    </citation>
    <scope>NUCLEOTIDE SEQUENCE [LARGE SCALE GENOMIC DNA]</scope>
    <source>
        <strain evidence="6 7">IBRC-M 10780</strain>
    </source>
</reference>
<dbReference type="Pfam" id="PF00271">
    <property type="entry name" value="Helicase_C"/>
    <property type="match status" value="1"/>
</dbReference>
<accession>A0A1I0BR16</accession>
<dbReference type="GO" id="GO:0006302">
    <property type="term" value="P:double-strand break repair"/>
    <property type="evidence" value="ECO:0007669"/>
    <property type="project" value="TreeGrafter"/>
</dbReference>
<dbReference type="PROSITE" id="PS51194">
    <property type="entry name" value="HELICASE_CTER"/>
    <property type="match status" value="1"/>
</dbReference>
<dbReference type="InterPro" id="IPR001650">
    <property type="entry name" value="Helicase_C-like"/>
</dbReference>
<dbReference type="PROSITE" id="PS51192">
    <property type="entry name" value="HELICASE_ATP_BIND_1"/>
    <property type="match status" value="1"/>
</dbReference>
<keyword evidence="2" id="KW-0067">ATP-binding</keyword>
<evidence type="ECO:0000256" key="2">
    <source>
        <dbReference type="ARBA" id="ARBA00022840"/>
    </source>
</evidence>
<protein>
    <submittedName>
        <fullName evidence="6">Competence protein ComFA</fullName>
    </submittedName>
</protein>
<evidence type="ECO:0000313" key="6">
    <source>
        <dbReference type="EMBL" id="SET09342.1"/>
    </source>
</evidence>
<sequence length="469" mass="52968">MTTPSTNQQHPLTQQDLALRYTGKLLLRSEIDLDDDNFQRSNFSPIPSIIRRNFLFICQRCGNQKRSLFAKIPCQSCHQTHLYCRNCIEMGRVMECTPLYFWSGESPNWPQHQRPCSWTGTLTEVQQHASYKIVQAVLTAQPELLVWAVCGAGKTEMLFAGITKALQLGKRICIATPRADVVRELLPRMKQAFSDITIQGLYGGAENKDGTAQLLIATTHQLLRFQEAFDVLIIDEIDAFPFHNDPSLLFASKRARKKLHTTIYLTATPRQEHRVQIDRNKLPHVFVPTRYHGHPLPIPTLSMCFSLRKDLKKKNPPARFVRWISKRGNPARQMLIFVPTIGLAEEMTPIIANLLLSFGIVTQQSEVTSVHSEDPNREAKIKSFRKKHLRVLLTTTILERGVTFPSVDVAVLDAGHTVFDEAALVQIAGRAGRSSDDPTGEVIFFHDGKTDAIVHAIRSIKQMNSRGGF</sequence>
<name>A0A1I0BR16_9BACI</name>
<feature type="domain" description="Helicase C-terminal" evidence="5">
    <location>
        <begin position="316"/>
        <end position="469"/>
    </location>
</feature>
<gene>
    <name evidence="6" type="ORF">SAMN05216389_105138</name>
</gene>
<evidence type="ECO:0000313" key="7">
    <source>
        <dbReference type="Proteomes" id="UP000198618"/>
    </source>
</evidence>